<organism evidence="4 5">
    <name type="scientific">Cytobacillus firmus</name>
    <name type="common">Bacillus firmus</name>
    <dbReference type="NCBI Taxonomy" id="1399"/>
    <lineage>
        <taxon>Bacteria</taxon>
        <taxon>Bacillati</taxon>
        <taxon>Bacillota</taxon>
        <taxon>Bacilli</taxon>
        <taxon>Bacillales</taxon>
        <taxon>Bacillaceae</taxon>
        <taxon>Cytobacillus</taxon>
    </lineage>
</organism>
<reference evidence="4" key="1">
    <citation type="submission" date="2022-10" db="EMBL/GenBank/DDBJ databases">
        <title>Mechanism of multi-heavy metal repair in Cytobacillus Firmus M7.</title>
        <authorList>
            <person name="Li X."/>
            <person name="Yu C."/>
        </authorList>
    </citation>
    <scope>NUCLEOTIDE SEQUENCE</scope>
    <source>
        <strain evidence="4">M7</strain>
    </source>
</reference>
<keyword evidence="2" id="KW-0186">Copper</keyword>
<dbReference type="Gene3D" id="2.60.40.420">
    <property type="entry name" value="Cupredoxins - blue copper proteins"/>
    <property type="match status" value="1"/>
</dbReference>
<dbReference type="Pfam" id="PF00127">
    <property type="entry name" value="Copper-bind"/>
    <property type="match status" value="1"/>
</dbReference>
<evidence type="ECO:0000313" key="4">
    <source>
        <dbReference type="EMBL" id="UYG97794.1"/>
    </source>
</evidence>
<evidence type="ECO:0000256" key="2">
    <source>
        <dbReference type="ARBA" id="ARBA00023008"/>
    </source>
</evidence>
<dbReference type="EMBL" id="CP107027">
    <property type="protein sequence ID" value="UYG97794.1"/>
    <property type="molecule type" value="Genomic_DNA"/>
</dbReference>
<dbReference type="AlphaFoldDB" id="A0AA46SLZ7"/>
<dbReference type="InterPro" id="IPR000923">
    <property type="entry name" value="BlueCu_1"/>
</dbReference>
<sequence length="52" mass="5543">MTANHGTAQADFHLHSSGKSEAALTFTSGVYDFYCSIPGYKENGMIGTITVD</sequence>
<proteinExistence type="predicted"/>
<gene>
    <name evidence="4" type="ORF">OD459_00290</name>
</gene>
<dbReference type="Proteomes" id="UP001163104">
    <property type="component" value="Chromosome"/>
</dbReference>
<keyword evidence="1" id="KW-0479">Metal-binding</keyword>
<dbReference type="GO" id="GO:0009055">
    <property type="term" value="F:electron transfer activity"/>
    <property type="evidence" value="ECO:0007669"/>
    <property type="project" value="InterPro"/>
</dbReference>
<name>A0AA46SLZ7_CYTFI</name>
<dbReference type="PROSITE" id="PS00079">
    <property type="entry name" value="MULTICOPPER_OXIDASE1"/>
    <property type="match status" value="1"/>
</dbReference>
<dbReference type="InterPro" id="IPR008972">
    <property type="entry name" value="Cupredoxin"/>
</dbReference>
<evidence type="ECO:0000313" key="5">
    <source>
        <dbReference type="Proteomes" id="UP001163104"/>
    </source>
</evidence>
<evidence type="ECO:0000256" key="1">
    <source>
        <dbReference type="ARBA" id="ARBA00022723"/>
    </source>
</evidence>
<accession>A0AA46SLZ7</accession>
<dbReference type="SUPFAM" id="SSF49503">
    <property type="entry name" value="Cupredoxins"/>
    <property type="match status" value="1"/>
</dbReference>
<dbReference type="RefSeq" id="WP_231593962.1">
    <property type="nucleotide sequence ID" value="NZ_CP107027.1"/>
</dbReference>
<protein>
    <submittedName>
        <fullName evidence="4">Plastocyanin/azurin family copper-binding protein</fullName>
    </submittedName>
</protein>
<feature type="domain" description="Blue (type 1) copper" evidence="3">
    <location>
        <begin position="11"/>
        <end position="51"/>
    </location>
</feature>
<dbReference type="InterPro" id="IPR033138">
    <property type="entry name" value="Cu_oxidase_CS"/>
</dbReference>
<dbReference type="GO" id="GO:0005507">
    <property type="term" value="F:copper ion binding"/>
    <property type="evidence" value="ECO:0007669"/>
    <property type="project" value="InterPro"/>
</dbReference>
<evidence type="ECO:0000259" key="3">
    <source>
        <dbReference type="Pfam" id="PF00127"/>
    </source>
</evidence>